<evidence type="ECO:0000313" key="2">
    <source>
        <dbReference type="EMBL" id="KAJ6705230.1"/>
    </source>
</evidence>
<feature type="region of interest" description="Disordered" evidence="1">
    <location>
        <begin position="21"/>
        <end position="45"/>
    </location>
</feature>
<comment type="caution">
    <text evidence="2">The sequence shown here is derived from an EMBL/GenBank/DDBJ whole genome shotgun (WGS) entry which is preliminary data.</text>
</comment>
<accession>A0A9Q0T999</accession>
<feature type="compositionally biased region" description="Polar residues" evidence="1">
    <location>
        <begin position="21"/>
        <end position="34"/>
    </location>
</feature>
<name>A0A9Q0T999_SALPP</name>
<reference evidence="2" key="1">
    <citation type="submission" date="2022-11" db="EMBL/GenBank/DDBJ databases">
        <authorList>
            <person name="Hyden B.L."/>
            <person name="Feng K."/>
            <person name="Yates T."/>
            <person name="Jawdy S."/>
            <person name="Smart L.B."/>
            <person name="Muchero W."/>
        </authorList>
    </citation>
    <scope>NUCLEOTIDE SEQUENCE</scope>
    <source>
        <tissue evidence="2">Shoot tip</tissue>
    </source>
</reference>
<dbReference type="AlphaFoldDB" id="A0A9Q0T999"/>
<evidence type="ECO:0000313" key="3">
    <source>
        <dbReference type="Proteomes" id="UP001151532"/>
    </source>
</evidence>
<organism evidence="2 3">
    <name type="scientific">Salix purpurea</name>
    <name type="common">Purple osier willow</name>
    <dbReference type="NCBI Taxonomy" id="77065"/>
    <lineage>
        <taxon>Eukaryota</taxon>
        <taxon>Viridiplantae</taxon>
        <taxon>Streptophyta</taxon>
        <taxon>Embryophyta</taxon>
        <taxon>Tracheophyta</taxon>
        <taxon>Spermatophyta</taxon>
        <taxon>Magnoliopsida</taxon>
        <taxon>eudicotyledons</taxon>
        <taxon>Gunneridae</taxon>
        <taxon>Pentapetalae</taxon>
        <taxon>rosids</taxon>
        <taxon>fabids</taxon>
        <taxon>Malpighiales</taxon>
        <taxon>Salicaceae</taxon>
        <taxon>Saliceae</taxon>
        <taxon>Salix</taxon>
    </lineage>
</organism>
<reference evidence="2" key="2">
    <citation type="journal article" date="2023" name="Int. J. Mol. Sci.">
        <title>De Novo Assembly and Annotation of 11 Diverse Shrub Willow (Salix) Genomes Reveals Novel Gene Organization in Sex-Linked Regions.</title>
        <authorList>
            <person name="Hyden B."/>
            <person name="Feng K."/>
            <person name="Yates T.B."/>
            <person name="Jawdy S."/>
            <person name="Cereghino C."/>
            <person name="Smart L.B."/>
            <person name="Muchero W."/>
        </authorList>
    </citation>
    <scope>NUCLEOTIDE SEQUENCE</scope>
    <source>
        <tissue evidence="2">Shoot tip</tissue>
    </source>
</reference>
<sequence>MEKKTGRLNMLIPCYNGDQTQRQRIRGMSSSQISVLKEKHQRSSN</sequence>
<keyword evidence="3" id="KW-1185">Reference proteome</keyword>
<protein>
    <submittedName>
        <fullName evidence="2">Uncharacterized protein</fullName>
    </submittedName>
</protein>
<dbReference type="EMBL" id="JAPFFK010000016">
    <property type="protein sequence ID" value="KAJ6705230.1"/>
    <property type="molecule type" value="Genomic_DNA"/>
</dbReference>
<evidence type="ECO:0000256" key="1">
    <source>
        <dbReference type="SAM" id="MobiDB-lite"/>
    </source>
</evidence>
<dbReference type="Proteomes" id="UP001151532">
    <property type="component" value="Chromosome 3"/>
</dbReference>
<proteinExistence type="predicted"/>
<gene>
    <name evidence="2" type="ORF">OIU79_010021</name>
</gene>